<dbReference type="InterPro" id="IPR013105">
    <property type="entry name" value="TPR_2"/>
</dbReference>
<feature type="domain" description="BUB1 N-terminal" evidence="9">
    <location>
        <begin position="1072"/>
        <end position="1229"/>
    </location>
</feature>
<dbReference type="SUPFAM" id="SSF48452">
    <property type="entry name" value="TPR-like"/>
    <property type="match status" value="3"/>
</dbReference>
<evidence type="ECO:0000256" key="1">
    <source>
        <dbReference type="ARBA" id="ARBA00009307"/>
    </source>
</evidence>
<evidence type="ECO:0000313" key="11">
    <source>
        <dbReference type="Proteomes" id="UP000278627"/>
    </source>
</evidence>
<keyword evidence="4 7" id="KW-0802">TPR repeat</keyword>
<dbReference type="WBParaSite" id="BPAG_0000865201-mRNA-1">
    <property type="protein sequence ID" value="BPAG_0000865201-mRNA-1"/>
    <property type="gene ID" value="BPAG_0000865201"/>
</dbReference>
<dbReference type="InterPro" id="IPR011990">
    <property type="entry name" value="TPR-like_helical_dom_sf"/>
</dbReference>
<dbReference type="PROSITE" id="PS50005">
    <property type="entry name" value="TPR"/>
    <property type="match status" value="2"/>
</dbReference>
<feature type="repeat" description="TPR" evidence="7">
    <location>
        <begin position="291"/>
        <end position="324"/>
    </location>
</feature>
<dbReference type="SUPFAM" id="SSF50249">
    <property type="entry name" value="Nucleic acid-binding proteins"/>
    <property type="match status" value="1"/>
</dbReference>
<dbReference type="SUPFAM" id="SSF88798">
    <property type="entry name" value="N-terminal, heterodimerisation domain of RBP7 (RpoE)"/>
    <property type="match status" value="1"/>
</dbReference>
<dbReference type="Gene3D" id="3.30.1490.120">
    <property type="entry name" value="RNA polymerase Rpb7-like, N-terminal domain"/>
    <property type="match status" value="1"/>
</dbReference>
<dbReference type="SMART" id="SM00777">
    <property type="entry name" value="Mad3_BUB1_I"/>
    <property type="match status" value="1"/>
</dbReference>
<dbReference type="InterPro" id="IPR013238">
    <property type="entry name" value="RNA_pol_III_Rbc25"/>
</dbReference>
<dbReference type="InterPro" id="IPR013212">
    <property type="entry name" value="Mad3/Bub1_I"/>
</dbReference>
<dbReference type="Gene3D" id="2.40.50.140">
    <property type="entry name" value="Nucleic acid-binding proteins"/>
    <property type="match status" value="1"/>
</dbReference>
<accession>A0A0N4TK07</accession>
<dbReference type="GO" id="GO:0006383">
    <property type="term" value="P:transcription by RNA polymerase III"/>
    <property type="evidence" value="ECO:0007669"/>
    <property type="project" value="InterPro"/>
</dbReference>
<evidence type="ECO:0000256" key="6">
    <source>
        <dbReference type="ARBA" id="ARBA00023242"/>
    </source>
</evidence>
<dbReference type="FunFam" id="3.30.1490.120:FF:000002">
    <property type="entry name" value="DNA-directed RNA polymerase III subunit RPC8"/>
    <property type="match status" value="1"/>
</dbReference>
<dbReference type="InterPro" id="IPR019734">
    <property type="entry name" value="TPR_rpt"/>
</dbReference>
<dbReference type="Proteomes" id="UP000278627">
    <property type="component" value="Unassembled WGS sequence"/>
</dbReference>
<dbReference type="Gene3D" id="1.25.40.10">
    <property type="entry name" value="Tetratricopeptide repeat domain"/>
    <property type="match status" value="3"/>
</dbReference>
<dbReference type="PANTHER" id="PTHR23082:SF0">
    <property type="entry name" value="GENERAL TRANSCRIPTION FACTOR 3C POLYPEPTIDE 3"/>
    <property type="match status" value="1"/>
</dbReference>
<reference evidence="12" key="1">
    <citation type="submission" date="2017-02" db="UniProtKB">
        <authorList>
            <consortium name="WormBaseParasite"/>
        </authorList>
    </citation>
    <scope>IDENTIFICATION</scope>
</reference>
<dbReference type="Pfam" id="PF07719">
    <property type="entry name" value="TPR_2"/>
    <property type="match status" value="1"/>
</dbReference>
<evidence type="ECO:0000256" key="7">
    <source>
        <dbReference type="PROSITE-ProRule" id="PRU00339"/>
    </source>
</evidence>
<gene>
    <name evidence="10" type="ORF">BPAG_LOCUS8614</name>
</gene>
<dbReference type="InterPro" id="IPR039340">
    <property type="entry name" value="Tfc4/TFIIIC-102/Sfc4"/>
</dbReference>
<dbReference type="SMART" id="SM00028">
    <property type="entry name" value="TPR"/>
    <property type="match status" value="5"/>
</dbReference>
<comment type="similarity">
    <text evidence="1">Belongs to the eukaryotic RPB7/RPC8 RNA polymerase subunit family.</text>
</comment>
<evidence type="ECO:0000256" key="3">
    <source>
        <dbReference type="ARBA" id="ARBA00022737"/>
    </source>
</evidence>
<protein>
    <submittedName>
        <fullName evidence="12">BUB1 N-terminal domain-containing protein</fullName>
    </submittedName>
</protein>
<keyword evidence="2" id="KW-0240">DNA-directed RNA polymerase</keyword>
<organism evidence="12">
    <name type="scientific">Brugia pahangi</name>
    <name type="common">Filarial nematode worm</name>
    <dbReference type="NCBI Taxonomy" id="6280"/>
    <lineage>
        <taxon>Eukaryota</taxon>
        <taxon>Metazoa</taxon>
        <taxon>Ecdysozoa</taxon>
        <taxon>Nematoda</taxon>
        <taxon>Chromadorea</taxon>
        <taxon>Rhabditida</taxon>
        <taxon>Spirurina</taxon>
        <taxon>Spiruromorpha</taxon>
        <taxon>Filarioidea</taxon>
        <taxon>Onchocercidae</taxon>
        <taxon>Brugia</taxon>
    </lineage>
</organism>
<evidence type="ECO:0000256" key="5">
    <source>
        <dbReference type="ARBA" id="ARBA00023163"/>
    </source>
</evidence>
<keyword evidence="6" id="KW-0539">Nucleus</keyword>
<dbReference type="Gene3D" id="1.25.40.430">
    <property type="match status" value="1"/>
</dbReference>
<dbReference type="InterPro" id="IPR012340">
    <property type="entry name" value="NA-bd_OB-fold"/>
</dbReference>
<proteinExistence type="inferred from homology"/>
<dbReference type="PROSITE" id="PS51489">
    <property type="entry name" value="BUB1_N"/>
    <property type="match status" value="1"/>
</dbReference>
<dbReference type="GO" id="GO:0000127">
    <property type="term" value="C:transcription factor TFIIIC complex"/>
    <property type="evidence" value="ECO:0007669"/>
    <property type="project" value="TreeGrafter"/>
</dbReference>
<keyword evidence="3" id="KW-0677">Repeat</keyword>
<evidence type="ECO:0000256" key="8">
    <source>
        <dbReference type="SAM" id="MobiDB-lite"/>
    </source>
</evidence>
<feature type="region of interest" description="Disordered" evidence="8">
    <location>
        <begin position="1248"/>
        <end position="1270"/>
    </location>
</feature>
<evidence type="ECO:0000256" key="4">
    <source>
        <dbReference type="ARBA" id="ARBA00022803"/>
    </source>
</evidence>
<dbReference type="Pfam" id="PF03876">
    <property type="entry name" value="SHS2_Rpb7-N"/>
    <property type="match status" value="1"/>
</dbReference>
<dbReference type="Pfam" id="PF08311">
    <property type="entry name" value="Mad3_BUB1_I"/>
    <property type="match status" value="1"/>
</dbReference>
<evidence type="ECO:0000256" key="2">
    <source>
        <dbReference type="ARBA" id="ARBA00022478"/>
    </source>
</evidence>
<reference evidence="10 11" key="2">
    <citation type="submission" date="2018-11" db="EMBL/GenBank/DDBJ databases">
        <authorList>
            <consortium name="Pathogen Informatics"/>
        </authorList>
    </citation>
    <scope>NUCLEOTIDE SEQUENCE [LARGE SCALE GENOMIC DNA]</scope>
</reference>
<evidence type="ECO:0000313" key="10">
    <source>
        <dbReference type="EMBL" id="VDN89800.1"/>
    </source>
</evidence>
<evidence type="ECO:0000259" key="9">
    <source>
        <dbReference type="PROSITE" id="PS51489"/>
    </source>
</evidence>
<dbReference type="GO" id="GO:0000428">
    <property type="term" value="C:DNA-directed RNA polymerase complex"/>
    <property type="evidence" value="ECO:0007669"/>
    <property type="project" value="UniProtKB-KW"/>
</dbReference>
<evidence type="ECO:0000313" key="12">
    <source>
        <dbReference type="WBParaSite" id="BPAG_0000865201-mRNA-1"/>
    </source>
</evidence>
<dbReference type="InterPro" id="IPR005576">
    <property type="entry name" value="Rpb7-like_N"/>
</dbReference>
<dbReference type="PANTHER" id="PTHR23082">
    <property type="entry name" value="TRANSCRIPTION INITIATION FACTOR IIIC TFIIIC , POLYPEPTIDE 3-RELATED"/>
    <property type="match status" value="1"/>
</dbReference>
<feature type="region of interest" description="Disordered" evidence="8">
    <location>
        <begin position="1600"/>
        <end position="1619"/>
    </location>
</feature>
<feature type="repeat" description="TPR" evidence="7">
    <location>
        <begin position="547"/>
        <end position="580"/>
    </location>
</feature>
<dbReference type="CDD" id="cd04330">
    <property type="entry name" value="RNAP_III_Rpc25_N"/>
    <property type="match status" value="1"/>
</dbReference>
<dbReference type="InterPro" id="IPR036898">
    <property type="entry name" value="RNA_pol_Rpb7-like_N_sf"/>
</dbReference>
<dbReference type="PROSITE" id="PS50293">
    <property type="entry name" value="TPR_REGION"/>
    <property type="match status" value="1"/>
</dbReference>
<dbReference type="Pfam" id="PF08292">
    <property type="entry name" value="RNA_pol_Rbc25"/>
    <property type="match status" value="1"/>
</dbReference>
<name>A0A0N4TK07_BRUPA</name>
<keyword evidence="5" id="KW-0804">Transcription</keyword>
<sequence length="1619" mass="185780">MEDNCEELVNLTPMRVRRDSVQSTIADYLAHEARRCSQSDHLESDGIIGEINVSAFFEPSGTSASAAGETTDNFEFNEPLERFMRNEIAYNEFMQMTGGVGLDEEEAGYDVNEGVLAYKKRSRTQLASQDQTVEIEAEKESSPDVYDDFAESGEIPSTSFISESPISKIAPHERSLEEVDEDRLLGIPLELRNSESFGETAPGAKVAGFGGERRMKTNKTLDALIGQANVIYAKGQTKEALTMLLEVIRQEPRNPEPYRQVADIYNDLNRPQKSLQYGLLAAHLNGSRTSAVEWADLGDYALKLDKNEEAAACYGRAIRADSSNHFYYEKRINALEKVGLNVLAMRTRFMAMQSVDRGQVDFEWFRNMITIVADHYIKMNDEEKAIAALETFVLRSREYNRDATEQHKTVVRLLMNSHRFEDASKSVFALCPGITALDEMGRFAVDIKYNNASYTVKPFPPEKVHRFVVGESLPTIFLARLVICFIRLGRKDLAPTLVDKLFERAIVPEDQQVYLDIARAYHAVDCVAHAQKYMEHLLARPHFLDVAEAWYLYGLFLSIRKKYEEACEAYQHALDLQPSHVDARINYSSIQQRLGMVDEAFETLREYVLDAGSSLPASYLLYSFKKKIKNKNKDERLLVRQADFLFERKRMDEFARCVRMLLAPHFYEIYLNNMALLKRRLPASERGTVYHGIRVQAFNAVRGSAFEKYVKRVGQLAAAEERAPSEITGTQLHDYCFKLLETLLQQKRCLDALHVCCFAYLQPLISKSVKTLETFQNLLLYCSLRAHVWPLAFEYLRWFHTLSVNNNALLSPSDRDLLFTRIFNAMNFVFCHSQNVSYHRYIMRALSRTSGSLALQMISGNNSLITGAYRHALGEYLHVWVQIPDNPLVCMLIGLTFIHMSCKKDIFSRHMVALRGLAFMNRYQKLRGDNQETYYNIGRMFHQMNILPLAMHFYEKCLKTSIPKIVITDKATGKEYAVEAKEYSLRPMAAHNLALIYLASGNHYVARNLLERYCCIFVSILISEANMTNAAEHEWELSRENIRPLRSGRKVKSLNNVFGGVKITIVEAEERFENDFERAKASDDPLDICLHYITWFEEHFPTGKQSHLFSILTRIINTFGYREEFLNDERMLKFWIKLIENKSDANVDAFFERAYLAGCCRRLAKFYVRWAEIREISHDINGARVVLKRGREQCAEPLDLLNEASDALEMRQMRALQNFSDSENDFVDESELSAQRLALGQLTGLGPNHEAPVFRNSSKRPGNLHPGTRPCRLESGKTGNAFQIYQGEERFDDENLLVPKNFGDNLAHIAFVQNSWDPTKWSDARIDGIPKKRNETHRADFTVFNENGEEAKDRKQANKHTRLFISNKNNYNCSFSTCVYLVPLVLFTLNFADFIGCMDMFVLAVLEDTVRIKPHQFGESFEPMLMKRLNEQLANKIVPGLGLCIIIYDLLNVGVSYILPGDGSTHTKVKFRYVVFRPFIDEIIEAKVLSSNAEGLMLSVIFFEDIFIPAHRLPQPSIFEEEEQIWYWDYQPEDGQSAKLYMDPGKTVRFRVIDNIFKDVDPNSNQDELKREKSYQIIGSMAETGLGCVLWWAPNEEDAHDEEDVGEMYEGMTDDHEDE</sequence>
<dbReference type="STRING" id="6280.A0A0N4TK07"/>
<keyword evidence="11" id="KW-1185">Reference proteome</keyword>
<dbReference type="EMBL" id="UZAD01013137">
    <property type="protein sequence ID" value="VDN89800.1"/>
    <property type="molecule type" value="Genomic_DNA"/>
</dbReference>